<evidence type="ECO:0000313" key="1">
    <source>
        <dbReference type="EMBL" id="SFU38818.1"/>
    </source>
</evidence>
<organism evidence="1 2">
    <name type="scientific">Xenorhabdus koppenhoeferi</name>
    <dbReference type="NCBI Taxonomy" id="351659"/>
    <lineage>
        <taxon>Bacteria</taxon>
        <taxon>Pseudomonadati</taxon>
        <taxon>Pseudomonadota</taxon>
        <taxon>Gammaproteobacteria</taxon>
        <taxon>Enterobacterales</taxon>
        <taxon>Morganellaceae</taxon>
        <taxon>Xenorhabdus</taxon>
    </lineage>
</organism>
<accession>A0A1I7FRP1</accession>
<sequence>MSPQCFPPVINIIEDGIAFIPVAFQLAALLAASRNPLIHWVYKKWLSIKQPLEFTFKN</sequence>
<dbReference type="Proteomes" id="UP000242496">
    <property type="component" value="Unassembled WGS sequence"/>
</dbReference>
<evidence type="ECO:0000313" key="2">
    <source>
        <dbReference type="Proteomes" id="UP000242496"/>
    </source>
</evidence>
<gene>
    <name evidence="1" type="ORF">SAMN05421784_10536</name>
</gene>
<protein>
    <submittedName>
        <fullName evidence="1">Uncharacterized protein</fullName>
    </submittedName>
</protein>
<reference evidence="2" key="1">
    <citation type="submission" date="2016-10" db="EMBL/GenBank/DDBJ databases">
        <authorList>
            <person name="Varghese N."/>
            <person name="Submissions S."/>
        </authorList>
    </citation>
    <scope>NUCLEOTIDE SEQUENCE [LARGE SCALE GENOMIC DNA]</scope>
    <source>
        <strain evidence="2">DSM 18168</strain>
    </source>
</reference>
<dbReference type="STRING" id="351659.SAMN05421784_10536"/>
<keyword evidence="2" id="KW-1185">Reference proteome</keyword>
<name>A0A1I7FRP1_9GAMM</name>
<proteinExistence type="predicted"/>
<dbReference type="AlphaFoldDB" id="A0A1I7FRP1"/>
<dbReference type="EMBL" id="FPBJ01000005">
    <property type="protein sequence ID" value="SFU38818.1"/>
    <property type="molecule type" value="Genomic_DNA"/>
</dbReference>